<proteinExistence type="predicted"/>
<accession>A0A644VM27</accession>
<name>A0A644VM27_9ZZZZ</name>
<comment type="caution">
    <text evidence="1">The sequence shown here is derived from an EMBL/GenBank/DDBJ whole genome shotgun (WGS) entry which is preliminary data.</text>
</comment>
<reference evidence="1" key="1">
    <citation type="submission" date="2019-08" db="EMBL/GenBank/DDBJ databases">
        <authorList>
            <person name="Kucharzyk K."/>
            <person name="Murdoch R.W."/>
            <person name="Higgins S."/>
            <person name="Loffler F."/>
        </authorList>
    </citation>
    <scope>NUCLEOTIDE SEQUENCE</scope>
</reference>
<dbReference type="AlphaFoldDB" id="A0A644VM27"/>
<gene>
    <name evidence="1" type="ORF">SDC9_38550</name>
</gene>
<evidence type="ECO:0000313" key="1">
    <source>
        <dbReference type="EMBL" id="MPL92449.1"/>
    </source>
</evidence>
<dbReference type="EMBL" id="VSSQ01000358">
    <property type="protein sequence ID" value="MPL92449.1"/>
    <property type="molecule type" value="Genomic_DNA"/>
</dbReference>
<organism evidence="1">
    <name type="scientific">bioreactor metagenome</name>
    <dbReference type="NCBI Taxonomy" id="1076179"/>
    <lineage>
        <taxon>unclassified sequences</taxon>
        <taxon>metagenomes</taxon>
        <taxon>ecological metagenomes</taxon>
    </lineage>
</organism>
<protein>
    <submittedName>
        <fullName evidence="1">Uncharacterized protein</fullName>
    </submittedName>
</protein>
<sequence>METVADDVVYEITVLIMHNQTKELVIVSN</sequence>